<dbReference type="PIRSF" id="PIRSF028200">
    <property type="entry name" value="UCP028200"/>
    <property type="match status" value="1"/>
</dbReference>
<keyword evidence="1" id="KW-0449">Lipoprotein</keyword>
<accession>A0ABU6JHV5</accession>
<dbReference type="Pfam" id="PF19795">
    <property type="entry name" value="DUF6279"/>
    <property type="match status" value="1"/>
</dbReference>
<dbReference type="EMBL" id="JAWIIV010000047">
    <property type="protein sequence ID" value="MEC4723242.1"/>
    <property type="molecule type" value="Genomic_DNA"/>
</dbReference>
<dbReference type="Proteomes" id="UP001352263">
    <property type="component" value="Unassembled WGS sequence"/>
</dbReference>
<sequence length="295" mass="35015">MQKFIMRPYRAFLLRYGIFLCACLLAGCSALRLGYANGDTVVYWWLNSYIDINEEQKPWVRQDIERLFAWHRKTQLNDYAQTLGQIQQRLQHPVKPEDVTQEYAGIRKRSMVVIDKALPELTRLAMDLQPEQIAHLEKKFASNNEAYRKEYLRGNLEDRQLFRFKKVLKQAEYWFGNFSSEQEAQIRKASDARPLDNEIWAEERRRRQQELLVILRKIQSEKPAREAVSAMLRQYIERSFENFTYAEHKNFFDDTRAGSADMVAVIANVATQEQREHARERLQKWIDDCRSLAAK</sequence>
<protein>
    <submittedName>
        <fullName evidence="1">DUF6279 family lipoprotein</fullName>
    </submittedName>
</protein>
<dbReference type="InterPro" id="IPR016875">
    <property type="entry name" value="UCP028200"/>
</dbReference>
<proteinExistence type="predicted"/>
<comment type="caution">
    <text evidence="1">The sequence shown here is derived from an EMBL/GenBank/DDBJ whole genome shotgun (WGS) entry which is preliminary data.</text>
</comment>
<evidence type="ECO:0000313" key="2">
    <source>
        <dbReference type="Proteomes" id="UP001352263"/>
    </source>
</evidence>
<name>A0ABU6JHV5_9BURK</name>
<gene>
    <name evidence="1" type="ORF">RY831_29220</name>
</gene>
<dbReference type="PROSITE" id="PS51257">
    <property type="entry name" value="PROKAR_LIPOPROTEIN"/>
    <property type="match status" value="1"/>
</dbReference>
<keyword evidence="2" id="KW-1185">Reference proteome</keyword>
<dbReference type="RefSeq" id="WP_326509864.1">
    <property type="nucleotide sequence ID" value="NZ_JAWIIV010000047.1"/>
</dbReference>
<organism evidence="1 2">
    <name type="scientific">Noviherbaspirillum album</name>
    <dbReference type="NCBI Taxonomy" id="3080276"/>
    <lineage>
        <taxon>Bacteria</taxon>
        <taxon>Pseudomonadati</taxon>
        <taxon>Pseudomonadota</taxon>
        <taxon>Betaproteobacteria</taxon>
        <taxon>Burkholderiales</taxon>
        <taxon>Oxalobacteraceae</taxon>
        <taxon>Noviherbaspirillum</taxon>
    </lineage>
</organism>
<evidence type="ECO:0000313" key="1">
    <source>
        <dbReference type="EMBL" id="MEC4723242.1"/>
    </source>
</evidence>
<reference evidence="1 2" key="1">
    <citation type="submission" date="2023-10" db="EMBL/GenBank/DDBJ databases">
        <title>Noviherbaspirillum sp. CPCC 100848 genome assembly.</title>
        <authorList>
            <person name="Li X.Y."/>
            <person name="Fang X.M."/>
        </authorList>
    </citation>
    <scope>NUCLEOTIDE SEQUENCE [LARGE SCALE GENOMIC DNA]</scope>
    <source>
        <strain evidence="1 2">CPCC 100848</strain>
    </source>
</reference>